<sequence length="120" mass="13073">MKPSTPSSPATRAVPPDRRFVRLRQAGQREGVTTTMTFLAADGNASAATDNGVLADIAARDPRRAELIRAGMRQLIGRDDAVMRWLEADPANTALFTTDPVTALHRALPDLPADFFDGWR</sequence>
<proteinExistence type="predicted"/>
<accession>A0A918E357</accession>
<dbReference type="AlphaFoldDB" id="A0A918E357"/>
<evidence type="ECO:0000313" key="1">
    <source>
        <dbReference type="EMBL" id="GGP04204.1"/>
    </source>
</evidence>
<protein>
    <submittedName>
        <fullName evidence="1">Uncharacterized protein</fullName>
    </submittedName>
</protein>
<comment type="caution">
    <text evidence="1">The sequence shown here is derived from an EMBL/GenBank/DDBJ whole genome shotgun (WGS) entry which is preliminary data.</text>
</comment>
<keyword evidence="2" id="KW-1185">Reference proteome</keyword>
<dbReference type="EMBL" id="BMNK01000002">
    <property type="protein sequence ID" value="GGP04204.1"/>
    <property type="molecule type" value="Genomic_DNA"/>
</dbReference>
<organism evidence="1 2">
    <name type="scientific">Nonomuraea glycinis</name>
    <dbReference type="NCBI Taxonomy" id="2047744"/>
    <lineage>
        <taxon>Bacteria</taxon>
        <taxon>Bacillati</taxon>
        <taxon>Actinomycetota</taxon>
        <taxon>Actinomycetes</taxon>
        <taxon>Streptosporangiales</taxon>
        <taxon>Streptosporangiaceae</taxon>
        <taxon>Nonomuraea</taxon>
    </lineage>
</organism>
<reference evidence="1" key="2">
    <citation type="submission" date="2020-09" db="EMBL/GenBank/DDBJ databases">
        <authorList>
            <person name="Sun Q."/>
            <person name="Zhou Y."/>
        </authorList>
    </citation>
    <scope>NUCLEOTIDE SEQUENCE</scope>
    <source>
        <strain evidence="1">CGMCC 4.7430</strain>
    </source>
</reference>
<dbReference type="RefSeq" id="WP_189138062.1">
    <property type="nucleotide sequence ID" value="NZ_BMNK01000002.1"/>
</dbReference>
<name>A0A918E357_9ACTN</name>
<gene>
    <name evidence="1" type="ORF">GCM10012278_18900</name>
</gene>
<reference evidence="1" key="1">
    <citation type="journal article" date="2014" name="Int. J. Syst. Evol. Microbiol.">
        <title>Complete genome sequence of Corynebacterium casei LMG S-19264T (=DSM 44701T), isolated from a smear-ripened cheese.</title>
        <authorList>
            <consortium name="US DOE Joint Genome Institute (JGI-PGF)"/>
            <person name="Walter F."/>
            <person name="Albersmeier A."/>
            <person name="Kalinowski J."/>
            <person name="Ruckert C."/>
        </authorList>
    </citation>
    <scope>NUCLEOTIDE SEQUENCE</scope>
    <source>
        <strain evidence="1">CGMCC 4.7430</strain>
    </source>
</reference>
<evidence type="ECO:0000313" key="2">
    <source>
        <dbReference type="Proteomes" id="UP000660745"/>
    </source>
</evidence>
<dbReference type="Proteomes" id="UP000660745">
    <property type="component" value="Unassembled WGS sequence"/>
</dbReference>